<gene>
    <name evidence="1" type="ORF">HOP51_12395</name>
</gene>
<comment type="caution">
    <text evidence="1">The sequence shown here is derived from an EMBL/GenBank/DDBJ whole genome shotgun (WGS) entry which is preliminary data.</text>
</comment>
<reference evidence="1 2" key="1">
    <citation type="journal article" date="2021" name="Front. Microbiol.">
        <title>Aerobic Denitrification and Heterotrophic Sulfur Oxidation in the Genus Halomonas Revealed by Six Novel Species Characterizations and Genome-Based Analysis.</title>
        <authorList>
            <person name="Wang L."/>
            <person name="Shao Z."/>
        </authorList>
    </citation>
    <scope>NUCLEOTIDE SEQUENCE [LARGE SCALE GENOMIC DNA]</scope>
    <source>
        <strain evidence="1 2">MCCC 1A11036</strain>
    </source>
</reference>
<organism evidence="1 2">
    <name type="scientific">Billgrantia zhangzhouensis</name>
    <dbReference type="NCBI Taxonomy" id="2733481"/>
    <lineage>
        <taxon>Bacteria</taxon>
        <taxon>Pseudomonadati</taxon>
        <taxon>Pseudomonadota</taxon>
        <taxon>Gammaproteobacteria</taxon>
        <taxon>Oceanospirillales</taxon>
        <taxon>Halomonadaceae</taxon>
        <taxon>Billgrantia</taxon>
    </lineage>
</organism>
<dbReference type="EMBL" id="JABFTT010000009">
    <property type="protein sequence ID" value="MCE8020902.1"/>
    <property type="molecule type" value="Genomic_DNA"/>
</dbReference>
<keyword evidence="2" id="KW-1185">Reference proteome</keyword>
<sequence>MRDAMTDPYLLPPGPLTTSATVKAAMCRDWGSWAVAAFLQALDEHDAEGGVKGCLARGERP</sequence>
<protein>
    <submittedName>
        <fullName evidence="1">Uncharacterized protein</fullName>
    </submittedName>
</protein>
<dbReference type="Proteomes" id="UP001320122">
    <property type="component" value="Unassembled WGS sequence"/>
</dbReference>
<accession>A0ABS9AGV2</accession>
<dbReference type="RefSeq" id="WP_234274222.1">
    <property type="nucleotide sequence ID" value="NZ_JABFTT010000009.1"/>
</dbReference>
<evidence type="ECO:0000313" key="1">
    <source>
        <dbReference type="EMBL" id="MCE8020902.1"/>
    </source>
</evidence>
<name>A0ABS9AGV2_9GAMM</name>
<proteinExistence type="predicted"/>
<evidence type="ECO:0000313" key="2">
    <source>
        <dbReference type="Proteomes" id="UP001320122"/>
    </source>
</evidence>